<organism evidence="2 3">
    <name type="scientific">Pseudomonas migulae</name>
    <dbReference type="NCBI Taxonomy" id="78543"/>
    <lineage>
        <taxon>Bacteria</taxon>
        <taxon>Pseudomonadati</taxon>
        <taxon>Pseudomonadota</taxon>
        <taxon>Gammaproteobacteria</taxon>
        <taxon>Pseudomonadales</taxon>
        <taxon>Pseudomonadaceae</taxon>
        <taxon>Pseudomonas</taxon>
    </lineage>
</organism>
<reference evidence="2 3" key="1">
    <citation type="submission" date="2022-03" db="EMBL/GenBank/DDBJ databases">
        <title>Plant growth promoting endophytes with ACC deaminase activity.</title>
        <authorList>
            <person name="Charles T."/>
            <person name="Van Dyk A."/>
            <person name="Cheng J."/>
            <person name="Heil J."/>
        </authorList>
    </citation>
    <scope>NUCLEOTIDE SEQUENCE [LARGE SCALE GENOMIC DNA]</scope>
    <source>
        <strain evidence="2 3">8R6</strain>
    </source>
</reference>
<protein>
    <submittedName>
        <fullName evidence="2">Uncharacterized protein</fullName>
    </submittedName>
</protein>
<sequence length="63" mass="7221">MADFAWFLLGFIPALAFATHSFIDYRKATGKPIGEAFKFFNKALAVLIVLELIFFVWMFIARS</sequence>
<name>A0ABY8MNW8_9PSED</name>
<dbReference type="EMBL" id="CP093428">
    <property type="protein sequence ID" value="WGK88196.1"/>
    <property type="molecule type" value="Genomic_DNA"/>
</dbReference>
<keyword evidence="1" id="KW-0472">Membrane</keyword>
<evidence type="ECO:0000256" key="1">
    <source>
        <dbReference type="SAM" id="Phobius"/>
    </source>
</evidence>
<accession>A0ABY8MNW8</accession>
<keyword evidence="3" id="KW-1185">Reference proteome</keyword>
<gene>
    <name evidence="2" type="ORF">MOQ58_16800</name>
</gene>
<feature type="transmembrane region" description="Helical" evidence="1">
    <location>
        <begin position="40"/>
        <end position="60"/>
    </location>
</feature>
<keyword evidence="1" id="KW-1133">Transmembrane helix</keyword>
<evidence type="ECO:0000313" key="2">
    <source>
        <dbReference type="EMBL" id="WGK88196.1"/>
    </source>
</evidence>
<keyword evidence="1" id="KW-0812">Transmembrane</keyword>
<dbReference type="Proteomes" id="UP001243713">
    <property type="component" value="Chromosome"/>
</dbReference>
<proteinExistence type="predicted"/>
<evidence type="ECO:0000313" key="3">
    <source>
        <dbReference type="Proteomes" id="UP001243713"/>
    </source>
</evidence>
<dbReference type="RefSeq" id="WP_280161428.1">
    <property type="nucleotide sequence ID" value="NZ_CP093428.1"/>
</dbReference>